<reference evidence="2" key="1">
    <citation type="journal article" date="2023" name="Insect Mol. Biol.">
        <title>Genome sequencing provides insights into the evolution of gene families encoding plant cell wall-degrading enzymes in longhorned beetles.</title>
        <authorList>
            <person name="Shin N.R."/>
            <person name="Okamura Y."/>
            <person name="Kirsch R."/>
            <person name="Pauchet Y."/>
        </authorList>
    </citation>
    <scope>NUCLEOTIDE SEQUENCE</scope>
    <source>
        <strain evidence="2">MMC_N1</strain>
    </source>
</reference>
<evidence type="ECO:0000256" key="1">
    <source>
        <dbReference type="SAM" id="MobiDB-lite"/>
    </source>
</evidence>
<evidence type="ECO:0000313" key="2">
    <source>
        <dbReference type="EMBL" id="KAJ8980632.1"/>
    </source>
</evidence>
<protein>
    <submittedName>
        <fullName evidence="2">Uncharacterized protein</fullName>
    </submittedName>
</protein>
<feature type="region of interest" description="Disordered" evidence="1">
    <location>
        <begin position="22"/>
        <end position="55"/>
    </location>
</feature>
<proteinExistence type="predicted"/>
<accession>A0ABQ9JTC9</accession>
<evidence type="ECO:0000313" key="3">
    <source>
        <dbReference type="Proteomes" id="UP001162164"/>
    </source>
</evidence>
<comment type="caution">
    <text evidence="2">The sequence shown here is derived from an EMBL/GenBank/DDBJ whole genome shotgun (WGS) entry which is preliminary data.</text>
</comment>
<dbReference type="EMBL" id="JAPWTJ010000248">
    <property type="protein sequence ID" value="KAJ8980632.1"/>
    <property type="molecule type" value="Genomic_DNA"/>
</dbReference>
<feature type="compositionally biased region" description="Basic and acidic residues" evidence="1">
    <location>
        <begin position="33"/>
        <end position="54"/>
    </location>
</feature>
<name>A0ABQ9JTC9_9CUCU</name>
<dbReference type="Proteomes" id="UP001162164">
    <property type="component" value="Unassembled WGS sequence"/>
</dbReference>
<organism evidence="2 3">
    <name type="scientific">Molorchus minor</name>
    <dbReference type="NCBI Taxonomy" id="1323400"/>
    <lineage>
        <taxon>Eukaryota</taxon>
        <taxon>Metazoa</taxon>
        <taxon>Ecdysozoa</taxon>
        <taxon>Arthropoda</taxon>
        <taxon>Hexapoda</taxon>
        <taxon>Insecta</taxon>
        <taxon>Pterygota</taxon>
        <taxon>Neoptera</taxon>
        <taxon>Endopterygota</taxon>
        <taxon>Coleoptera</taxon>
        <taxon>Polyphaga</taxon>
        <taxon>Cucujiformia</taxon>
        <taxon>Chrysomeloidea</taxon>
        <taxon>Cerambycidae</taxon>
        <taxon>Lamiinae</taxon>
        <taxon>Monochamini</taxon>
        <taxon>Molorchus</taxon>
    </lineage>
</organism>
<keyword evidence="3" id="KW-1185">Reference proteome</keyword>
<gene>
    <name evidence="2" type="ORF">NQ317_011708</name>
</gene>
<sequence length="125" mass="13907">MAPTKTTIHPLQPHLANRNTISTRSKAVTHHAQTKDVTRGKRKADCSPSKENKTTKRTAFGDRNVNVNDIVKAKVADDRQKAHIRHSLAVKKVTVHSKTLASVKTIIKPRQNENLAPPLLLVTRL</sequence>